<protein>
    <submittedName>
        <fullName evidence="1">Uncharacterized protein</fullName>
    </submittedName>
</protein>
<sequence length="79" mass="9187">MTISLCPQVFPCFSLWTPPPSAGQWQWSPAVYCRILKKGSPQTAVWGQMEAFFAARFCIICRTERLWKLSLPTFFLERK</sequence>
<organism evidence="1 2">
    <name type="scientific">Candidatus Flavonifractor merdipullorum</name>
    <dbReference type="NCBI Taxonomy" id="2838590"/>
    <lineage>
        <taxon>Bacteria</taxon>
        <taxon>Bacillati</taxon>
        <taxon>Bacillota</taxon>
        <taxon>Clostridia</taxon>
        <taxon>Eubacteriales</taxon>
        <taxon>Oscillospiraceae</taxon>
        <taxon>Flavonifractor</taxon>
    </lineage>
</organism>
<dbReference type="EMBL" id="DXGA01000180">
    <property type="protein sequence ID" value="HIW94540.1"/>
    <property type="molecule type" value="Genomic_DNA"/>
</dbReference>
<dbReference type="Proteomes" id="UP000824192">
    <property type="component" value="Unassembled WGS sequence"/>
</dbReference>
<accession>A0A9D1RVT6</accession>
<evidence type="ECO:0000313" key="2">
    <source>
        <dbReference type="Proteomes" id="UP000824192"/>
    </source>
</evidence>
<proteinExistence type="predicted"/>
<reference evidence="1" key="2">
    <citation type="submission" date="2021-04" db="EMBL/GenBank/DDBJ databases">
        <authorList>
            <person name="Gilroy R."/>
        </authorList>
    </citation>
    <scope>NUCLEOTIDE SEQUENCE</scope>
    <source>
        <strain evidence="1">ChiGjej6B6-1540</strain>
    </source>
</reference>
<name>A0A9D1RVT6_9FIRM</name>
<gene>
    <name evidence="1" type="ORF">H9868_08405</name>
</gene>
<reference evidence="1" key="1">
    <citation type="journal article" date="2021" name="PeerJ">
        <title>Extensive microbial diversity within the chicken gut microbiome revealed by metagenomics and culture.</title>
        <authorList>
            <person name="Gilroy R."/>
            <person name="Ravi A."/>
            <person name="Getino M."/>
            <person name="Pursley I."/>
            <person name="Horton D.L."/>
            <person name="Alikhan N.F."/>
            <person name="Baker D."/>
            <person name="Gharbi K."/>
            <person name="Hall N."/>
            <person name="Watson M."/>
            <person name="Adriaenssens E.M."/>
            <person name="Foster-Nyarko E."/>
            <person name="Jarju S."/>
            <person name="Secka A."/>
            <person name="Antonio M."/>
            <person name="Oren A."/>
            <person name="Chaudhuri R.R."/>
            <person name="La Ragione R."/>
            <person name="Hildebrand F."/>
            <person name="Pallen M.J."/>
        </authorList>
    </citation>
    <scope>NUCLEOTIDE SEQUENCE</scope>
    <source>
        <strain evidence="1">ChiGjej6B6-1540</strain>
    </source>
</reference>
<comment type="caution">
    <text evidence="1">The sequence shown here is derived from an EMBL/GenBank/DDBJ whole genome shotgun (WGS) entry which is preliminary data.</text>
</comment>
<evidence type="ECO:0000313" key="1">
    <source>
        <dbReference type="EMBL" id="HIW94540.1"/>
    </source>
</evidence>
<dbReference type="AlphaFoldDB" id="A0A9D1RVT6"/>